<dbReference type="PANTHER" id="PTHR45589">
    <property type="entry name" value="WD REPEAT DOMAIN 62, ISOFORM G"/>
    <property type="match status" value="1"/>
</dbReference>
<dbReference type="AlphaFoldDB" id="A0A8H8U4K3"/>
<keyword evidence="6" id="KW-1185">Reference proteome</keyword>
<name>A0A8H8U4K3_9HELO</name>
<dbReference type="Gene3D" id="2.130.10.10">
    <property type="entry name" value="YVTN repeat-like/Quinoprotein amine dehydrogenase"/>
    <property type="match status" value="4"/>
</dbReference>
<keyword evidence="1 3" id="KW-0853">WD repeat</keyword>
<feature type="compositionally biased region" description="Basic residues" evidence="4">
    <location>
        <begin position="895"/>
        <end position="905"/>
    </location>
</feature>
<dbReference type="SMART" id="SM00320">
    <property type="entry name" value="WD40"/>
    <property type="match status" value="8"/>
</dbReference>
<protein>
    <submittedName>
        <fullName evidence="5">Mitogen-activated protein kinase-binding protein</fullName>
    </submittedName>
</protein>
<evidence type="ECO:0000256" key="3">
    <source>
        <dbReference type="PROSITE-ProRule" id="PRU00221"/>
    </source>
</evidence>
<keyword evidence="2" id="KW-0677">Repeat</keyword>
<feature type="region of interest" description="Disordered" evidence="4">
    <location>
        <begin position="399"/>
        <end position="418"/>
    </location>
</feature>
<dbReference type="InterPro" id="IPR052779">
    <property type="entry name" value="WDR62"/>
</dbReference>
<comment type="caution">
    <text evidence="5">The sequence shown here is derived from an EMBL/GenBank/DDBJ whole genome shotgun (WGS) entry which is preliminary data.</text>
</comment>
<dbReference type="PANTHER" id="PTHR45589:SF1">
    <property type="entry name" value="WD REPEAT DOMAIN 62, ISOFORM G"/>
    <property type="match status" value="1"/>
</dbReference>
<dbReference type="InterPro" id="IPR001680">
    <property type="entry name" value="WD40_rpt"/>
</dbReference>
<keyword evidence="5" id="KW-0418">Kinase</keyword>
<dbReference type="PROSITE" id="PS00678">
    <property type="entry name" value="WD_REPEATS_1"/>
    <property type="match status" value="1"/>
</dbReference>
<accession>A0A8H8U4K3</accession>
<keyword evidence="5" id="KW-0808">Transferase</keyword>
<feature type="region of interest" description="Disordered" evidence="4">
    <location>
        <begin position="103"/>
        <end position="124"/>
    </location>
</feature>
<dbReference type="RefSeq" id="XP_031010007.1">
    <property type="nucleotide sequence ID" value="XM_031144999.1"/>
</dbReference>
<dbReference type="InterPro" id="IPR019775">
    <property type="entry name" value="WD40_repeat_CS"/>
</dbReference>
<sequence>MSSTPSNSRTFAANTGLGLKLTPLNSPYPRTPKSPYKQRSLYESGLSLKRIIGTTVSSPTAFDTLSSSPIFAYTAGAAAVVVNTSNHSQRFFRARPTAIPLNSSNTASFAPSTPTNAPPNEGRNRAVTTLRDSGIPYSPSTPHSTLDWGDSPSSKTWTSRERIKAATCLSISRDGRLLAVGETGYSPRVLVFSLQDNSSDTPLAILNEHTFGVRAVAFSPDQRYLASLGSPNDGFLYLWSINHRTGAAKLHSSNKCTSFVKQMLWLGKSIVTIGTRHIKIWRVEETRSASPTKQRFALDGTPQPIPAQPLLKALAGRNVLLGPLVDATFTTIAAVSEHKAIVCSEKGDICLLDDTEGQKLIKLASTGFAITCVAIDMQARRVRVGGRNGKVKTMNLDDLLAPSTPPESPVPSDENITSSSDAGHLCAMGYAARSLIAINSKHLIEISSANSELEDPQVENSPFPAHGDSVLGVRVLTSENDFKAAFLTWSANGTIVFWDLNGRSMVSLNSEVEQWSSGEEDVVNQCVIVRPSQGAKFLVTGDKYGVLRVINSTSKKCVFETRAHSSDIQDIALFATPDTSLIASCGRDRTIQLFRWLSDQWVLIQTLDDHSASVCGMIFVENGEKLISCSSDRTIHIRQLVKKDVGGQEVIGAVPIRIVTLKASPVSLTACSGDQTGSFVVSLLDRTVATYEISSGRLVSSFKATDGEGGDAVILDALVMGEPSAIPACPTILAGISGTDKSVRIYDAITGNFLDREWGHTAAVTDVALLEPADSDQKILISTGSDGTIMIWDLSPRPPEPQEPMDFLSRDPSPPKETQSARPPLRRVLSRAELAEFQRASPASTPGNRSPPRVRRKTSKYNLSSQSPTLAPPPVPPLSSKHFASTSDDSGVRRNANRAKSRNRSRSPTSPKAKDMRRPSLASLDVRGRTKSTGTFSEFGTLNMATEQACRTLRAYRKKLLSSESVREDSLKELDQELRLTAMALGEKSIKTKAISETALAGLLDQYSDRLVSMFDEKLRLTQLTENSTNTPETNSPEVSERPKTAGNPVV</sequence>
<feature type="compositionally biased region" description="Low complexity" evidence="4">
    <location>
        <begin position="1025"/>
        <end position="1038"/>
    </location>
</feature>
<gene>
    <name evidence="5" type="primary">Mapkbp1</name>
    <name evidence="5" type="ORF">LHYA1_G000005</name>
</gene>
<feature type="repeat" description="WD" evidence="3">
    <location>
        <begin position="757"/>
        <end position="795"/>
    </location>
</feature>
<dbReference type="PROSITE" id="PS50082">
    <property type="entry name" value="WD_REPEATS_2"/>
    <property type="match status" value="1"/>
</dbReference>
<dbReference type="InterPro" id="IPR015943">
    <property type="entry name" value="WD40/YVTN_repeat-like_dom_sf"/>
</dbReference>
<dbReference type="OrthoDB" id="6252103at2759"/>
<evidence type="ECO:0000313" key="5">
    <source>
        <dbReference type="EMBL" id="TVY31225.1"/>
    </source>
</evidence>
<dbReference type="EMBL" id="QGMH01000001">
    <property type="protein sequence ID" value="TVY31225.1"/>
    <property type="molecule type" value="Genomic_DNA"/>
</dbReference>
<feature type="compositionally biased region" description="Polar residues" evidence="4">
    <location>
        <begin position="103"/>
        <end position="115"/>
    </location>
</feature>
<dbReference type="InterPro" id="IPR036322">
    <property type="entry name" value="WD40_repeat_dom_sf"/>
</dbReference>
<dbReference type="GO" id="GO:0016301">
    <property type="term" value="F:kinase activity"/>
    <property type="evidence" value="ECO:0007669"/>
    <property type="project" value="UniProtKB-KW"/>
</dbReference>
<feature type="region of interest" description="Disordered" evidence="4">
    <location>
        <begin position="793"/>
        <end position="934"/>
    </location>
</feature>
<dbReference type="Pfam" id="PF00400">
    <property type="entry name" value="WD40"/>
    <property type="match status" value="4"/>
</dbReference>
<proteinExistence type="predicted"/>
<evidence type="ECO:0000256" key="1">
    <source>
        <dbReference type="ARBA" id="ARBA00022574"/>
    </source>
</evidence>
<evidence type="ECO:0000313" key="6">
    <source>
        <dbReference type="Proteomes" id="UP000431533"/>
    </source>
</evidence>
<dbReference type="Proteomes" id="UP000431533">
    <property type="component" value="Unassembled WGS sequence"/>
</dbReference>
<dbReference type="SUPFAM" id="SSF69322">
    <property type="entry name" value="Tricorn protease domain 2"/>
    <property type="match status" value="1"/>
</dbReference>
<reference evidence="5 6" key="1">
    <citation type="submission" date="2018-05" db="EMBL/GenBank/DDBJ databases">
        <title>Genome sequencing and assembly of the regulated plant pathogen Lachnellula willkommii and related sister species for the development of diagnostic species identification markers.</title>
        <authorList>
            <person name="Giroux E."/>
            <person name="Bilodeau G."/>
        </authorList>
    </citation>
    <scope>NUCLEOTIDE SEQUENCE [LARGE SCALE GENOMIC DNA]</scope>
    <source>
        <strain evidence="5 6">CBS 185.66</strain>
    </source>
</reference>
<evidence type="ECO:0000256" key="2">
    <source>
        <dbReference type="ARBA" id="ARBA00022737"/>
    </source>
</evidence>
<evidence type="ECO:0000256" key="4">
    <source>
        <dbReference type="SAM" id="MobiDB-lite"/>
    </source>
</evidence>
<dbReference type="SUPFAM" id="SSF50978">
    <property type="entry name" value="WD40 repeat-like"/>
    <property type="match status" value="1"/>
</dbReference>
<dbReference type="GeneID" id="41980203"/>
<feature type="region of interest" description="Disordered" evidence="4">
    <location>
        <begin position="1022"/>
        <end position="1051"/>
    </location>
</feature>
<organism evidence="5 6">
    <name type="scientific">Lachnellula hyalina</name>
    <dbReference type="NCBI Taxonomy" id="1316788"/>
    <lineage>
        <taxon>Eukaryota</taxon>
        <taxon>Fungi</taxon>
        <taxon>Dikarya</taxon>
        <taxon>Ascomycota</taxon>
        <taxon>Pezizomycotina</taxon>
        <taxon>Leotiomycetes</taxon>
        <taxon>Helotiales</taxon>
        <taxon>Lachnaceae</taxon>
        <taxon>Lachnellula</taxon>
    </lineage>
</organism>